<protein>
    <submittedName>
        <fullName evidence="2">Uncharacterized protein</fullName>
    </submittedName>
</protein>
<name>A0A8T1AE61_9STRA</name>
<evidence type="ECO:0000313" key="4">
    <source>
        <dbReference type="Proteomes" id="UP000774804"/>
    </source>
</evidence>
<comment type="caution">
    <text evidence="2">The sequence shown here is derived from an EMBL/GenBank/DDBJ whole genome shotgun (WGS) entry which is preliminary data.</text>
</comment>
<accession>A0A8T1AE61</accession>
<feature type="region of interest" description="Disordered" evidence="1">
    <location>
        <begin position="1"/>
        <end position="34"/>
    </location>
</feature>
<gene>
    <name evidence="2" type="ORF">PC115_g23389</name>
    <name evidence="3" type="ORF">PC118_g23609</name>
</gene>
<evidence type="ECO:0000313" key="2">
    <source>
        <dbReference type="EMBL" id="KAG2877339.1"/>
    </source>
</evidence>
<dbReference type="Proteomes" id="UP000697107">
    <property type="component" value="Unassembled WGS sequence"/>
</dbReference>
<evidence type="ECO:0000313" key="3">
    <source>
        <dbReference type="EMBL" id="KAG2958276.1"/>
    </source>
</evidence>
<dbReference type="EMBL" id="RCML01002314">
    <property type="protein sequence ID" value="KAG2958276.1"/>
    <property type="molecule type" value="Genomic_DNA"/>
</dbReference>
<dbReference type="EMBL" id="RCMI01002314">
    <property type="protein sequence ID" value="KAG2877339.1"/>
    <property type="molecule type" value="Genomic_DNA"/>
</dbReference>
<proteinExistence type="predicted"/>
<sequence>MAMEVGRTVQFDDDGQDQGSESGGACEGEYAEKAEDAELGDVKTTAESLGKAEELALQVGHIGPPRPVECKLAAELDEGADDGDDDEEYGVAQGDRLPLIPKRRGTLIRRAPTKFGSTPRGDEDEI</sequence>
<evidence type="ECO:0000256" key="1">
    <source>
        <dbReference type="SAM" id="MobiDB-lite"/>
    </source>
</evidence>
<organism evidence="2 4">
    <name type="scientific">Phytophthora cactorum</name>
    <dbReference type="NCBI Taxonomy" id="29920"/>
    <lineage>
        <taxon>Eukaryota</taxon>
        <taxon>Sar</taxon>
        <taxon>Stramenopiles</taxon>
        <taxon>Oomycota</taxon>
        <taxon>Peronosporomycetes</taxon>
        <taxon>Peronosporales</taxon>
        <taxon>Peronosporaceae</taxon>
        <taxon>Phytophthora</taxon>
    </lineage>
</organism>
<reference evidence="2" key="1">
    <citation type="submission" date="2018-10" db="EMBL/GenBank/DDBJ databases">
        <title>Effector identification in a new, highly contiguous assembly of the strawberry crown rot pathogen Phytophthora cactorum.</title>
        <authorList>
            <person name="Armitage A.D."/>
            <person name="Nellist C.F."/>
            <person name="Bates H."/>
            <person name="Vickerstaff R.J."/>
            <person name="Harrison R.J."/>
        </authorList>
    </citation>
    <scope>NUCLEOTIDE SEQUENCE</scope>
    <source>
        <strain evidence="2">4032</strain>
        <strain evidence="3">P415</strain>
    </source>
</reference>
<dbReference type="VEuPathDB" id="FungiDB:PC110_g17299"/>
<dbReference type="AlphaFoldDB" id="A0A8T1AE61"/>
<dbReference type="Proteomes" id="UP000774804">
    <property type="component" value="Unassembled WGS sequence"/>
</dbReference>